<accession>A0A100Y1J4</accession>
<dbReference type="Pfam" id="PF12833">
    <property type="entry name" value="HTH_18"/>
    <property type="match status" value="1"/>
</dbReference>
<evidence type="ECO:0000256" key="3">
    <source>
        <dbReference type="ARBA" id="ARBA00023125"/>
    </source>
</evidence>
<feature type="domain" description="HTH araC/xylS-type" evidence="6">
    <location>
        <begin position="198"/>
        <end position="296"/>
    </location>
</feature>
<comment type="caution">
    <text evidence="7">The sequence shown here is derived from an EMBL/GenBank/DDBJ whole genome shotgun (WGS) entry which is preliminary data.</text>
</comment>
<feature type="region of interest" description="Disordered" evidence="5">
    <location>
        <begin position="1"/>
        <end position="20"/>
    </location>
</feature>
<name>A0A100Y1J4_9ACTN</name>
<organism evidence="7 8">
    <name type="scientific">Streptomyces kanasensis</name>
    <dbReference type="NCBI Taxonomy" id="936756"/>
    <lineage>
        <taxon>Bacteria</taxon>
        <taxon>Bacillati</taxon>
        <taxon>Actinomycetota</taxon>
        <taxon>Actinomycetes</taxon>
        <taxon>Kitasatosporales</taxon>
        <taxon>Streptomycetaceae</taxon>
        <taxon>Streptomyces</taxon>
    </lineage>
</organism>
<dbReference type="InterPro" id="IPR003313">
    <property type="entry name" value="AraC-bd"/>
</dbReference>
<dbReference type="PROSITE" id="PS01124">
    <property type="entry name" value="HTH_ARAC_FAMILY_2"/>
    <property type="match status" value="1"/>
</dbReference>
<reference evidence="7 8" key="1">
    <citation type="submission" date="2015-11" db="EMBL/GenBank/DDBJ databases">
        <title>Genome-wide analysis reveals the secondary metabolome in Streptomyces kanasensis ZX01.</title>
        <authorList>
            <person name="Zhang G."/>
            <person name="Han L."/>
            <person name="Feng J."/>
            <person name="Zhang X."/>
        </authorList>
    </citation>
    <scope>NUCLEOTIDE SEQUENCE [LARGE SCALE GENOMIC DNA]</scope>
    <source>
        <strain evidence="7 8">ZX01</strain>
    </source>
</reference>
<dbReference type="PANTHER" id="PTHR46796:SF13">
    <property type="entry name" value="HTH-TYPE TRANSCRIPTIONAL ACTIVATOR RHAS"/>
    <property type="match status" value="1"/>
</dbReference>
<dbReference type="RefSeq" id="WP_058944774.1">
    <property type="nucleotide sequence ID" value="NZ_LNSV01000101.1"/>
</dbReference>
<dbReference type="SUPFAM" id="SSF51215">
    <property type="entry name" value="Regulatory protein AraC"/>
    <property type="match status" value="1"/>
</dbReference>
<evidence type="ECO:0000256" key="2">
    <source>
        <dbReference type="ARBA" id="ARBA00023015"/>
    </source>
</evidence>
<dbReference type="Gene3D" id="1.10.10.60">
    <property type="entry name" value="Homeodomain-like"/>
    <property type="match status" value="2"/>
</dbReference>
<keyword evidence="2" id="KW-0805">Transcription regulation</keyword>
<dbReference type="STRING" id="936756.ATE80_26340"/>
<dbReference type="GO" id="GO:0003700">
    <property type="term" value="F:DNA-binding transcription factor activity"/>
    <property type="evidence" value="ECO:0007669"/>
    <property type="project" value="InterPro"/>
</dbReference>
<evidence type="ECO:0000256" key="1">
    <source>
        <dbReference type="ARBA" id="ARBA00022490"/>
    </source>
</evidence>
<dbReference type="GO" id="GO:0043565">
    <property type="term" value="F:sequence-specific DNA binding"/>
    <property type="evidence" value="ECO:0007669"/>
    <property type="project" value="InterPro"/>
</dbReference>
<feature type="region of interest" description="Disordered" evidence="5">
    <location>
        <begin position="290"/>
        <end position="336"/>
    </location>
</feature>
<protein>
    <submittedName>
        <fullName evidence="7">AraC family transcriptional regulator</fullName>
    </submittedName>
</protein>
<dbReference type="EMBL" id="LNSV01000101">
    <property type="protein sequence ID" value="KUH35949.1"/>
    <property type="molecule type" value="Genomic_DNA"/>
</dbReference>
<dbReference type="PRINTS" id="PR00032">
    <property type="entry name" value="HTHARAC"/>
</dbReference>
<feature type="compositionally biased region" description="Gly residues" evidence="5">
    <location>
        <begin position="299"/>
        <end position="330"/>
    </location>
</feature>
<dbReference type="AlphaFoldDB" id="A0A100Y1J4"/>
<gene>
    <name evidence="7" type="ORF">ATE80_26340</name>
</gene>
<sequence>MRGTTVLPGEDGGTGGRGALPMHRLEVPMPDAVPFAIGTFDTIGPMSRAAFPHRHTFYEIVHVTAGRGAHVTDLARWPLRPPHLGFLTPGQVHHWEGATGVDGSVVLFTEDFLIDHPDDRQLLRRLGERPWHTLDERAADRTARLVADLHEEYGRGTDGHPSVLRALLHVLVVRAARLYDAHPVAPGRLPGRPGAVAEEFTRLIGRGDPALWSVGACAAAVGVSAGHLAEAVKAATGRTPGQLVREARVHEAKRLLARTDLTVRQVAGRVGFGDPAYFCRFFRRETGASPGDFRRGAEVRGGGGAAGGGDARVSGGRGAAGGGGGEGGDGGARDRGAWACRDIHHDRRVQSIVRP</sequence>
<dbReference type="Proteomes" id="UP000054011">
    <property type="component" value="Unassembled WGS sequence"/>
</dbReference>
<dbReference type="SMART" id="SM00342">
    <property type="entry name" value="HTH_ARAC"/>
    <property type="match status" value="1"/>
</dbReference>
<keyword evidence="8" id="KW-1185">Reference proteome</keyword>
<dbReference type="InterPro" id="IPR050204">
    <property type="entry name" value="AraC_XylS_family_regulators"/>
</dbReference>
<dbReference type="Pfam" id="PF02311">
    <property type="entry name" value="AraC_binding"/>
    <property type="match status" value="1"/>
</dbReference>
<keyword evidence="1" id="KW-0963">Cytoplasm</keyword>
<evidence type="ECO:0000313" key="8">
    <source>
        <dbReference type="Proteomes" id="UP000054011"/>
    </source>
</evidence>
<dbReference type="InterPro" id="IPR020449">
    <property type="entry name" value="Tscrpt_reg_AraC-type_HTH"/>
</dbReference>
<dbReference type="InterPro" id="IPR037923">
    <property type="entry name" value="HTH-like"/>
</dbReference>
<dbReference type="SUPFAM" id="SSF46689">
    <property type="entry name" value="Homeodomain-like"/>
    <property type="match status" value="1"/>
</dbReference>
<dbReference type="InterPro" id="IPR009057">
    <property type="entry name" value="Homeodomain-like_sf"/>
</dbReference>
<evidence type="ECO:0000256" key="5">
    <source>
        <dbReference type="SAM" id="MobiDB-lite"/>
    </source>
</evidence>
<evidence type="ECO:0000256" key="4">
    <source>
        <dbReference type="ARBA" id="ARBA00023163"/>
    </source>
</evidence>
<proteinExistence type="predicted"/>
<keyword evidence="3" id="KW-0238">DNA-binding</keyword>
<evidence type="ECO:0000259" key="6">
    <source>
        <dbReference type="PROSITE" id="PS01124"/>
    </source>
</evidence>
<dbReference type="InterPro" id="IPR018060">
    <property type="entry name" value="HTH_AraC"/>
</dbReference>
<keyword evidence="4" id="KW-0804">Transcription</keyword>
<evidence type="ECO:0000313" key="7">
    <source>
        <dbReference type="EMBL" id="KUH35949.1"/>
    </source>
</evidence>
<dbReference type="PANTHER" id="PTHR46796">
    <property type="entry name" value="HTH-TYPE TRANSCRIPTIONAL ACTIVATOR RHAS-RELATED"/>
    <property type="match status" value="1"/>
</dbReference>